<evidence type="ECO:0000256" key="1">
    <source>
        <dbReference type="ARBA" id="ARBA00005189"/>
    </source>
</evidence>
<name>A0A1I1RDC1_9GAMM</name>
<evidence type="ECO:0000256" key="2">
    <source>
        <dbReference type="ARBA" id="ARBA00022679"/>
    </source>
</evidence>
<gene>
    <name evidence="6" type="ORF">SAMN05660831_01415</name>
</gene>
<sequence>MVVLRSTLFALGMWLTTIPFGLLAVILLVIRPRFERRFALISLWSRLMVHWLRWTCGVRWEVEGRENIPDTPCLVFANHQSTWETIFLQSLFRPQTWVLKRELLAIPFFGWGLKALEPIAIERGSGRKAIASIIRQGRDRLAAGRWVVVFPEGTRLKPGEQRKWGIGGAALAASSGYPVVPVAHDAGQCWPKGSFLKRSGTIRVRIGPPLASRDREAEAINEEARIWVEDHRPDLVDREDEPGSDPA</sequence>
<dbReference type="CDD" id="cd07989">
    <property type="entry name" value="LPLAT_AGPAT-like"/>
    <property type="match status" value="1"/>
</dbReference>
<dbReference type="Pfam" id="PF01553">
    <property type="entry name" value="Acyltransferase"/>
    <property type="match status" value="1"/>
</dbReference>
<organism evidence="6 7">
    <name type="scientific">Thiohalospira halophila DSM 15071</name>
    <dbReference type="NCBI Taxonomy" id="1123397"/>
    <lineage>
        <taxon>Bacteria</taxon>
        <taxon>Pseudomonadati</taxon>
        <taxon>Pseudomonadota</taxon>
        <taxon>Gammaproteobacteria</taxon>
        <taxon>Thiohalospirales</taxon>
        <taxon>Thiohalospiraceae</taxon>
        <taxon>Thiohalospira</taxon>
    </lineage>
</organism>
<evidence type="ECO:0000313" key="6">
    <source>
        <dbReference type="EMBL" id="SFD32351.1"/>
    </source>
</evidence>
<comment type="pathway">
    <text evidence="1">Lipid metabolism.</text>
</comment>
<keyword evidence="4" id="KW-1133">Transmembrane helix</keyword>
<dbReference type="SUPFAM" id="SSF69593">
    <property type="entry name" value="Glycerol-3-phosphate (1)-acyltransferase"/>
    <property type="match status" value="1"/>
</dbReference>
<dbReference type="GO" id="GO:0003841">
    <property type="term" value="F:1-acylglycerol-3-phosphate O-acyltransferase activity"/>
    <property type="evidence" value="ECO:0007669"/>
    <property type="project" value="TreeGrafter"/>
</dbReference>
<evidence type="ECO:0000259" key="5">
    <source>
        <dbReference type="SMART" id="SM00563"/>
    </source>
</evidence>
<protein>
    <submittedName>
        <fullName evidence="6">1-acyl-sn-glycerol-3-phosphate acyltransferase</fullName>
    </submittedName>
</protein>
<dbReference type="OrthoDB" id="9812274at2"/>
<evidence type="ECO:0000256" key="4">
    <source>
        <dbReference type="SAM" id="Phobius"/>
    </source>
</evidence>
<feature type="transmembrane region" description="Helical" evidence="4">
    <location>
        <begin position="6"/>
        <end position="30"/>
    </location>
</feature>
<evidence type="ECO:0000313" key="7">
    <source>
        <dbReference type="Proteomes" id="UP000198611"/>
    </source>
</evidence>
<dbReference type="AlphaFoldDB" id="A0A1I1RDC1"/>
<dbReference type="Proteomes" id="UP000198611">
    <property type="component" value="Unassembled WGS sequence"/>
</dbReference>
<keyword evidence="2 6" id="KW-0808">Transferase</keyword>
<accession>A0A1I1RDC1</accession>
<keyword evidence="4" id="KW-0472">Membrane</keyword>
<keyword evidence="7" id="KW-1185">Reference proteome</keyword>
<dbReference type="PANTHER" id="PTHR10434">
    <property type="entry name" value="1-ACYL-SN-GLYCEROL-3-PHOSPHATE ACYLTRANSFERASE"/>
    <property type="match status" value="1"/>
</dbReference>
<evidence type="ECO:0000256" key="3">
    <source>
        <dbReference type="ARBA" id="ARBA00023315"/>
    </source>
</evidence>
<dbReference type="STRING" id="1123397.SAMN05660831_01415"/>
<feature type="domain" description="Phospholipid/glycerol acyltransferase" evidence="5">
    <location>
        <begin position="73"/>
        <end position="187"/>
    </location>
</feature>
<keyword evidence="3 6" id="KW-0012">Acyltransferase</keyword>
<dbReference type="SMART" id="SM00563">
    <property type="entry name" value="PlsC"/>
    <property type="match status" value="1"/>
</dbReference>
<dbReference type="EMBL" id="FOMJ01000004">
    <property type="protein sequence ID" value="SFD32351.1"/>
    <property type="molecule type" value="Genomic_DNA"/>
</dbReference>
<keyword evidence="4" id="KW-0812">Transmembrane</keyword>
<dbReference type="GO" id="GO:0006654">
    <property type="term" value="P:phosphatidic acid biosynthetic process"/>
    <property type="evidence" value="ECO:0007669"/>
    <property type="project" value="TreeGrafter"/>
</dbReference>
<reference evidence="6 7" key="1">
    <citation type="submission" date="2016-10" db="EMBL/GenBank/DDBJ databases">
        <authorList>
            <person name="de Groot N.N."/>
        </authorList>
    </citation>
    <scope>NUCLEOTIDE SEQUENCE [LARGE SCALE GENOMIC DNA]</scope>
    <source>
        <strain evidence="6 7">HL3</strain>
    </source>
</reference>
<dbReference type="PANTHER" id="PTHR10434:SF40">
    <property type="entry name" value="1-ACYL-SN-GLYCEROL-3-PHOSPHATE ACYLTRANSFERASE"/>
    <property type="match status" value="1"/>
</dbReference>
<dbReference type="InterPro" id="IPR002123">
    <property type="entry name" value="Plipid/glycerol_acylTrfase"/>
</dbReference>
<proteinExistence type="predicted"/>